<dbReference type="InterPro" id="IPR046865">
    <property type="entry name" value="FapA_b_solenoid"/>
</dbReference>
<keyword evidence="2" id="KW-0966">Cell projection</keyword>
<proteinExistence type="predicted"/>
<dbReference type="RefSeq" id="WP_378140253.1">
    <property type="nucleotide sequence ID" value="NZ_JBHSMI010000067.1"/>
</dbReference>
<evidence type="ECO:0000313" key="3">
    <source>
        <dbReference type="Proteomes" id="UP001596113"/>
    </source>
</evidence>
<gene>
    <name evidence="2" type="ORF">ACFPOF_32715</name>
</gene>
<keyword evidence="2" id="KW-0282">Flagellum</keyword>
<protein>
    <submittedName>
        <fullName evidence="2">Flagellar assembly protein A</fullName>
    </submittedName>
</protein>
<dbReference type="EMBL" id="JBHSMI010000067">
    <property type="protein sequence ID" value="MFC5407519.1"/>
    <property type="molecule type" value="Genomic_DNA"/>
</dbReference>
<dbReference type="Pfam" id="PF03961">
    <property type="entry name" value="FapA"/>
    <property type="match status" value="1"/>
</dbReference>
<feature type="domain" description="Flagellar Assembly Protein A N-terminal region" evidence="1">
    <location>
        <begin position="141"/>
        <end position="298"/>
    </location>
</feature>
<evidence type="ECO:0000313" key="2">
    <source>
        <dbReference type="EMBL" id="MFC5407519.1"/>
    </source>
</evidence>
<dbReference type="Pfam" id="PF20250">
    <property type="entry name" value="FapA_N"/>
    <property type="match status" value="1"/>
</dbReference>
<dbReference type="InterPro" id="IPR046866">
    <property type="entry name" value="FapA_N"/>
</dbReference>
<dbReference type="PANTHER" id="PTHR38032">
    <property type="entry name" value="POLYMERASE-RELATED"/>
    <property type="match status" value="1"/>
</dbReference>
<accession>A0ABW0I2I3</accession>
<organism evidence="2 3">
    <name type="scientific">Cohnella soli</name>
    <dbReference type="NCBI Taxonomy" id="425005"/>
    <lineage>
        <taxon>Bacteria</taxon>
        <taxon>Bacillati</taxon>
        <taxon>Bacillota</taxon>
        <taxon>Bacilli</taxon>
        <taxon>Bacillales</taxon>
        <taxon>Paenibacillaceae</taxon>
        <taxon>Cohnella</taxon>
    </lineage>
</organism>
<dbReference type="InterPro" id="IPR005646">
    <property type="entry name" value="FapA"/>
</dbReference>
<dbReference type="PANTHER" id="PTHR38032:SF1">
    <property type="entry name" value="RNA-BINDING PROTEIN KHPB N-TERMINAL DOMAIN-CONTAINING PROTEIN"/>
    <property type="match status" value="1"/>
</dbReference>
<comment type="caution">
    <text evidence="2">The sequence shown here is derived from an EMBL/GenBank/DDBJ whole genome shotgun (WGS) entry which is preliminary data.</text>
</comment>
<keyword evidence="2" id="KW-0969">Cilium</keyword>
<dbReference type="Proteomes" id="UP001596113">
    <property type="component" value="Unassembled WGS sequence"/>
</dbReference>
<sequence>MNKNISETELAALIRKLNLDQLDADYSRARVSRGAYGSEEDYNVQDGWVEVKDQRIHVRNPVGGGNYPSIHTTEPVKLYVNEKEVQTEMTVSERDTINWTIEEKPLFEIIVSEDKLAVYFLLHSKQRFPWRLLNQEPANRMTLVAEQDRNHVLGTVHLKEIAPQLDVLSLYVPVDLAAIQQELMSPTHQPVLIAQGKAAVPGVDAQLELYFAQKVESRFFEEDGQVDFRNHLRIPIVNQGDVMAKKIPLIDGTPGYDVFGSVKLPSSPKDIPITAKPSVELTPDEVVVALKQGRPRITGSKVKVFDVATTYTVAGNVDIRTGNIVFSGDVIVHGDVTDNMIIESLGSVYVYGSVYNSTITATGSINVRGNVMSSKLYAGYFGVLFNRLYNTTKMLYDRFETLVAASKVLTQALEAKKTAVRFGQIVLLLLESKMKDIPDLLKELIVVISNIQQIKQGEYVKLKELAELFLKPAKLLEHVTVKLVQGFHDLLRETHQEVARMQEEHVEISINQCHRSELKSNGDIIVHCEGVIISDLFSTRNIVFIDENSVCRGSKLDAGDSITAKNVGGQTGAISVLKAKRQVDVRKMYSGRVCVGKYCGDILDVVESKVFDSESLLQLITSQEAMQMK</sequence>
<name>A0ABW0I2I3_9BACL</name>
<evidence type="ECO:0000259" key="1">
    <source>
        <dbReference type="Pfam" id="PF20250"/>
    </source>
</evidence>
<keyword evidence="3" id="KW-1185">Reference proteome</keyword>
<reference evidence="3" key="1">
    <citation type="journal article" date="2019" name="Int. J. Syst. Evol. Microbiol.">
        <title>The Global Catalogue of Microorganisms (GCM) 10K type strain sequencing project: providing services to taxonomists for standard genome sequencing and annotation.</title>
        <authorList>
            <consortium name="The Broad Institute Genomics Platform"/>
            <consortium name="The Broad Institute Genome Sequencing Center for Infectious Disease"/>
            <person name="Wu L."/>
            <person name="Ma J."/>
        </authorList>
    </citation>
    <scope>NUCLEOTIDE SEQUENCE [LARGE SCALE GENOMIC DNA]</scope>
    <source>
        <strain evidence="3">CGMCC 1.18575</strain>
    </source>
</reference>